<proteinExistence type="predicted"/>
<feature type="compositionally biased region" description="Acidic residues" evidence="3">
    <location>
        <begin position="308"/>
        <end position="322"/>
    </location>
</feature>
<dbReference type="EMBL" id="MIGC01003360">
    <property type="protein sequence ID" value="PHJ19571.1"/>
    <property type="molecule type" value="Genomic_DNA"/>
</dbReference>
<keyword evidence="2" id="KW-0035">Amyloplast</keyword>
<dbReference type="OrthoDB" id="10263625at2759"/>
<comment type="caution">
    <text evidence="4">The sequence shown here is derived from an EMBL/GenBank/DDBJ whole genome shotgun (WGS) entry which is preliminary data.</text>
</comment>
<protein>
    <submittedName>
        <fullName evidence="4">Glycogen synthase</fullName>
    </submittedName>
</protein>
<dbReference type="VEuPathDB" id="ToxoDB:CSUI_006598"/>
<name>A0A2C6JZL6_9APIC</name>
<organism evidence="4 5">
    <name type="scientific">Cystoisospora suis</name>
    <dbReference type="NCBI Taxonomy" id="483139"/>
    <lineage>
        <taxon>Eukaryota</taxon>
        <taxon>Sar</taxon>
        <taxon>Alveolata</taxon>
        <taxon>Apicomplexa</taxon>
        <taxon>Conoidasida</taxon>
        <taxon>Coccidia</taxon>
        <taxon>Eucoccidiorida</taxon>
        <taxon>Eimeriorina</taxon>
        <taxon>Sarcocystidae</taxon>
        <taxon>Cystoisospora</taxon>
    </lineage>
</organism>
<gene>
    <name evidence="4" type="ORF">CSUI_006598</name>
</gene>
<dbReference type="RefSeq" id="XP_067921269.1">
    <property type="nucleotide sequence ID" value="XM_068066754.1"/>
</dbReference>
<keyword evidence="2" id="KW-0934">Plastid</keyword>
<dbReference type="GeneID" id="94429965"/>
<dbReference type="Gene3D" id="3.40.50.2000">
    <property type="entry name" value="Glycogen Phosphorylase B"/>
    <property type="match status" value="2"/>
</dbReference>
<evidence type="ECO:0000313" key="4">
    <source>
        <dbReference type="EMBL" id="PHJ19571.1"/>
    </source>
</evidence>
<feature type="region of interest" description="Disordered" evidence="3">
    <location>
        <begin position="270"/>
        <end position="370"/>
    </location>
</feature>
<dbReference type="PANTHER" id="PTHR45825:SF11">
    <property type="entry name" value="ALPHA AMYLASE DOMAIN-CONTAINING PROTEIN"/>
    <property type="match status" value="1"/>
</dbReference>
<dbReference type="Proteomes" id="UP000221165">
    <property type="component" value="Unassembled WGS sequence"/>
</dbReference>
<keyword evidence="5" id="KW-1185">Reference proteome</keyword>
<sequence>MANWKDGYASRCASQMLDLRARFPHSFWAEPSEFFSNGTLVNLGADFGLMPSLFEPGGIVQHEFFIAGTPVIAFRTGGLKDTVHEGGVCTPGGGVTTGAGVGGVYSSSSSSSSSSGRSTSVSVEAARKNNGFTFGDYTAGDFLFAIERALRVFGDRSKYEQLRLNARASVVSCEESARAWLGEFARLRKKIPVNEKRVDEIFRSLPPWSEAEWRRQRLSESSKFTEKERHLSSSSSSFPLHHPLNLLEMLHRNEVRRRYHPSHLEEDTWGVHTLKKGGGGGRRGKGTRRGASSVTQGDPSQSDYFLDREEEEDGAEEEEDENERYLSEEQHSNSRTAPGAGGGGKGRSLRDGGGAGRSQKEEEEEDSRAIGVPCRITYVPLIGKPRPRSVAVAGTFDDWRVRRPLAWNNALQAFATSLALRPGR</sequence>
<accession>A0A2C6JZL6</accession>
<feature type="compositionally biased region" description="Polar residues" evidence="3">
    <location>
        <begin position="292"/>
        <end position="303"/>
    </location>
</feature>
<evidence type="ECO:0000256" key="3">
    <source>
        <dbReference type="SAM" id="MobiDB-lite"/>
    </source>
</evidence>
<reference evidence="4 5" key="1">
    <citation type="journal article" date="2017" name="Int. J. Parasitol.">
        <title>The genome of the protozoan parasite Cystoisospora suis and a reverse vaccinology approach to identify vaccine candidates.</title>
        <authorList>
            <person name="Palmieri N."/>
            <person name="Shrestha A."/>
            <person name="Ruttkowski B."/>
            <person name="Beck T."/>
            <person name="Vogl C."/>
            <person name="Tomley F."/>
            <person name="Blake D.P."/>
            <person name="Joachim A."/>
        </authorList>
    </citation>
    <scope>NUCLEOTIDE SEQUENCE [LARGE SCALE GENOMIC DNA]</scope>
    <source>
        <strain evidence="4 5">Wien I</strain>
    </source>
</reference>
<dbReference type="AlphaFoldDB" id="A0A2C6JZL6"/>
<dbReference type="PANTHER" id="PTHR45825">
    <property type="entry name" value="GRANULE-BOUND STARCH SYNTHASE 1, CHLOROPLASTIC/AMYLOPLASTIC"/>
    <property type="match status" value="1"/>
</dbReference>
<feature type="compositionally biased region" description="Basic and acidic residues" evidence="3">
    <location>
        <begin position="323"/>
        <end position="332"/>
    </location>
</feature>
<evidence type="ECO:0000256" key="1">
    <source>
        <dbReference type="ARBA" id="ARBA00004602"/>
    </source>
</evidence>
<evidence type="ECO:0000313" key="5">
    <source>
        <dbReference type="Proteomes" id="UP000221165"/>
    </source>
</evidence>
<feature type="compositionally biased region" description="Gly residues" evidence="3">
    <location>
        <begin position="339"/>
        <end position="356"/>
    </location>
</feature>
<comment type="subcellular location">
    <subcellularLocation>
        <location evidence="1">Plastid</location>
        <location evidence="1">Amyloplast</location>
    </subcellularLocation>
</comment>
<evidence type="ECO:0000256" key="2">
    <source>
        <dbReference type="ARBA" id="ARBA00023234"/>
    </source>
</evidence>
<dbReference type="SUPFAM" id="SSF53756">
    <property type="entry name" value="UDP-Glycosyltransferase/glycogen phosphorylase"/>
    <property type="match status" value="1"/>
</dbReference>